<reference evidence="5" key="1">
    <citation type="journal article" date="2015" name="Proc. Natl. Acad. Sci. U.S.A.">
        <title>Genome sequence of the Asian Tiger mosquito, Aedes albopictus, reveals insights into its biology, genetics, and evolution.</title>
        <authorList>
            <person name="Chen X.G."/>
            <person name="Jiang X."/>
            <person name="Gu J."/>
            <person name="Xu M."/>
            <person name="Wu Y."/>
            <person name="Deng Y."/>
            <person name="Zhang C."/>
            <person name="Bonizzoni M."/>
            <person name="Dermauw W."/>
            <person name="Vontas J."/>
            <person name="Armbruster P."/>
            <person name="Huang X."/>
            <person name="Yang Y."/>
            <person name="Zhang H."/>
            <person name="He W."/>
            <person name="Peng H."/>
            <person name="Liu Y."/>
            <person name="Wu K."/>
            <person name="Chen J."/>
            <person name="Lirakis M."/>
            <person name="Topalis P."/>
            <person name="Van Leeuwen T."/>
            <person name="Hall A.B."/>
            <person name="Jiang X."/>
            <person name="Thorpe C."/>
            <person name="Mueller R.L."/>
            <person name="Sun C."/>
            <person name="Waterhouse R.M."/>
            <person name="Yan G."/>
            <person name="Tu Z.J."/>
            <person name="Fang X."/>
            <person name="James A.A."/>
        </authorList>
    </citation>
    <scope>NUCLEOTIDE SEQUENCE [LARGE SCALE GENOMIC DNA]</scope>
    <source>
        <strain evidence="5">Foshan</strain>
    </source>
</reference>
<organism evidence="4 5">
    <name type="scientific">Aedes albopictus</name>
    <name type="common">Asian tiger mosquito</name>
    <name type="synonym">Stegomyia albopicta</name>
    <dbReference type="NCBI Taxonomy" id="7160"/>
    <lineage>
        <taxon>Eukaryota</taxon>
        <taxon>Metazoa</taxon>
        <taxon>Ecdysozoa</taxon>
        <taxon>Arthropoda</taxon>
        <taxon>Hexapoda</taxon>
        <taxon>Insecta</taxon>
        <taxon>Pterygota</taxon>
        <taxon>Neoptera</taxon>
        <taxon>Endopterygota</taxon>
        <taxon>Diptera</taxon>
        <taxon>Nematocera</taxon>
        <taxon>Culicoidea</taxon>
        <taxon>Culicidae</taxon>
        <taxon>Culicinae</taxon>
        <taxon>Aedini</taxon>
        <taxon>Aedes</taxon>
        <taxon>Stegomyia</taxon>
    </lineage>
</organism>
<keyword evidence="1" id="KW-0479">Metal-binding</keyword>
<dbReference type="GeneID" id="134287941"/>
<dbReference type="Proteomes" id="UP000069940">
    <property type="component" value="Unassembled WGS sequence"/>
</dbReference>
<sequence>MDEHTVGETTSNSQRTLVTPPIWEADFSRERRAGNQGETVQYRGQRLAWADQVVQNYSLDSRLPASNNLQSELDRASRMNLSADGFQLPSRVYPTATSQETPGSTWLRAPPNISQFSEPVASATQYSTANLANIRDLSFGLPTVGTSTANLLPELVSTSVEGDMRPLLNSTVQPNLSTNGAAWTSAPISSEAMVNSAYMITENQHRSSQTLNPFLSDPGSTCPGASGNLNRSSRSVLTLEQEAQTPNPPANEAPMANNFVHVSEIQNYVETYVRQLLTNQAGRPIVHDTSINRLTQQMGGVGIHDVDISQMSHPSSVPQARPGLSPPLQMRSAGTSERVLENREDLMNDTPQVFRQVLRNSFPSFQNPVYPGRPTALHEQGQRHEPTVRENYSPNPSPNSSLRGSAVPHQGQRGRLPHQTCNILEKWPKFAGDASPIPVVDFLRQIELLCRSYQITKEELRTHAHLLFKEDAYIWYTAYEPKFDSWDTLLSYLRMRYDNPNRDRFIKEELRNRKQRPNELFSAFLTDIETLCQRLMKKLSRDEKFDIVIENMKMSYKRRLALEKIDSLDHLAQLCYKFDALEGNLYHPRGPNRPPVVNEIDYDEGEVEFHEKEDDEWEVAAVQARRGPLDRSREQSSRKPEGTERPNPLCWNCRKVGHLWRECDKKKAIFCHMCGHPETTAFRCPQQHDIRPAFEARSKNE</sequence>
<feature type="region of interest" description="Disordered" evidence="2">
    <location>
        <begin position="236"/>
        <end position="255"/>
    </location>
</feature>
<keyword evidence="1" id="KW-0862">Zinc</keyword>
<evidence type="ECO:0000313" key="4">
    <source>
        <dbReference type="EnsemblMetazoa" id="AALFPA23_005938.P7670"/>
    </source>
</evidence>
<dbReference type="InterPro" id="IPR001878">
    <property type="entry name" value="Znf_CCHC"/>
</dbReference>
<feature type="compositionally biased region" description="Polar residues" evidence="2">
    <location>
        <begin position="236"/>
        <end position="245"/>
    </location>
</feature>
<feature type="domain" description="CCHC-type" evidence="3">
    <location>
        <begin position="650"/>
        <end position="665"/>
    </location>
</feature>
<feature type="region of interest" description="Disordered" evidence="2">
    <location>
        <begin position="368"/>
        <end position="415"/>
    </location>
</feature>
<evidence type="ECO:0000256" key="1">
    <source>
        <dbReference type="PROSITE-ProRule" id="PRU00047"/>
    </source>
</evidence>
<feature type="compositionally biased region" description="Low complexity" evidence="2">
    <location>
        <begin position="391"/>
        <end position="401"/>
    </location>
</feature>
<dbReference type="InterPro" id="IPR036875">
    <property type="entry name" value="Znf_CCHC_sf"/>
</dbReference>
<keyword evidence="1" id="KW-0863">Zinc-finger</keyword>
<keyword evidence="5" id="KW-1185">Reference proteome</keyword>
<protein>
    <recommendedName>
        <fullName evidence="3">CCHC-type domain-containing protein</fullName>
    </recommendedName>
</protein>
<dbReference type="RefSeq" id="XP_062707223.1">
    <property type="nucleotide sequence ID" value="XM_062851239.1"/>
</dbReference>
<dbReference type="Gene3D" id="4.10.60.10">
    <property type="entry name" value="Zinc finger, CCHC-type"/>
    <property type="match status" value="1"/>
</dbReference>
<dbReference type="SUPFAM" id="SSF57756">
    <property type="entry name" value="Retrovirus zinc finger-like domains"/>
    <property type="match status" value="1"/>
</dbReference>
<name>A0ABM1Y5L4_AEDAL</name>
<accession>A0ABM1Y5L4</accession>
<dbReference type="PROSITE" id="PS50158">
    <property type="entry name" value="ZF_CCHC"/>
    <property type="match status" value="1"/>
</dbReference>
<proteinExistence type="predicted"/>
<feature type="region of interest" description="Disordered" evidence="2">
    <location>
        <begin position="209"/>
        <end position="231"/>
    </location>
</feature>
<feature type="region of interest" description="Disordered" evidence="2">
    <location>
        <begin position="311"/>
        <end position="331"/>
    </location>
</feature>
<dbReference type="RefSeq" id="XP_062707222.1">
    <property type="nucleotide sequence ID" value="XM_062851238.1"/>
</dbReference>
<reference evidence="4" key="2">
    <citation type="submission" date="2025-05" db="UniProtKB">
        <authorList>
            <consortium name="EnsemblMetazoa"/>
        </authorList>
    </citation>
    <scope>IDENTIFICATION</scope>
    <source>
        <strain evidence="4">Foshan</strain>
    </source>
</reference>
<evidence type="ECO:0000256" key="2">
    <source>
        <dbReference type="SAM" id="MobiDB-lite"/>
    </source>
</evidence>
<dbReference type="EnsemblMetazoa" id="AALFPA23_005938.R7671">
    <property type="protein sequence ID" value="AALFPA23_005938.P7671"/>
    <property type="gene ID" value="AALFPA23_005938"/>
</dbReference>
<feature type="region of interest" description="Disordered" evidence="2">
    <location>
        <begin position="623"/>
        <end position="645"/>
    </location>
</feature>
<dbReference type="EnsemblMetazoa" id="AALFPA23_005938.R7670">
    <property type="protein sequence ID" value="AALFPA23_005938.P7670"/>
    <property type="gene ID" value="AALFPA23_005938"/>
</dbReference>
<feature type="compositionally biased region" description="Basic and acidic residues" evidence="2">
    <location>
        <begin position="627"/>
        <end position="644"/>
    </location>
</feature>
<evidence type="ECO:0000313" key="5">
    <source>
        <dbReference type="Proteomes" id="UP000069940"/>
    </source>
</evidence>
<evidence type="ECO:0000259" key="3">
    <source>
        <dbReference type="PROSITE" id="PS50158"/>
    </source>
</evidence>